<reference evidence="3 4" key="1">
    <citation type="submission" date="2016-07" db="EMBL/GenBank/DDBJ databases">
        <title>Caryophanon latum genome sequencing.</title>
        <authorList>
            <person name="Verma A."/>
            <person name="Pal Y."/>
            <person name="Krishnamurthi S."/>
        </authorList>
    </citation>
    <scope>NUCLEOTIDE SEQUENCE [LARGE SCALE GENOMIC DNA]</scope>
    <source>
        <strain evidence="3 4">DSM 14151</strain>
    </source>
</reference>
<evidence type="ECO:0000259" key="2">
    <source>
        <dbReference type="Pfam" id="PF13472"/>
    </source>
</evidence>
<keyword evidence="1" id="KW-0732">Signal</keyword>
<evidence type="ECO:0000313" key="3">
    <source>
        <dbReference type="EMBL" id="OCS91376.1"/>
    </source>
</evidence>
<dbReference type="AlphaFoldDB" id="A0A1C0YW23"/>
<dbReference type="GO" id="GO:0004622">
    <property type="term" value="F:phosphatidylcholine lysophospholipase activity"/>
    <property type="evidence" value="ECO:0007669"/>
    <property type="project" value="TreeGrafter"/>
</dbReference>
<dbReference type="RefSeq" id="WP_066463499.1">
    <property type="nucleotide sequence ID" value="NZ_MATO01000029.1"/>
</dbReference>
<organism evidence="3 4">
    <name type="scientific">Caryophanon latum</name>
    <dbReference type="NCBI Taxonomy" id="33977"/>
    <lineage>
        <taxon>Bacteria</taxon>
        <taxon>Bacillati</taxon>
        <taxon>Bacillota</taxon>
        <taxon>Bacilli</taxon>
        <taxon>Bacillales</taxon>
        <taxon>Caryophanaceae</taxon>
        <taxon>Caryophanon</taxon>
    </lineage>
</organism>
<dbReference type="PANTHER" id="PTHR30383">
    <property type="entry name" value="THIOESTERASE 1/PROTEASE 1/LYSOPHOSPHOLIPASE L1"/>
    <property type="match status" value="1"/>
</dbReference>
<feature type="domain" description="SGNH hydrolase-type esterase" evidence="2">
    <location>
        <begin position="27"/>
        <end position="221"/>
    </location>
</feature>
<gene>
    <name evidence="3" type="ORF">A6K76_09360</name>
</gene>
<dbReference type="OrthoDB" id="1815486at2"/>
<dbReference type="InterPro" id="IPR036514">
    <property type="entry name" value="SGNH_hydro_sf"/>
</dbReference>
<protein>
    <recommendedName>
        <fullName evidence="2">SGNH hydrolase-type esterase domain-containing protein</fullName>
    </recommendedName>
</protein>
<evidence type="ECO:0000313" key="4">
    <source>
        <dbReference type="Proteomes" id="UP000093482"/>
    </source>
</evidence>
<dbReference type="Proteomes" id="UP000093482">
    <property type="component" value="Unassembled WGS sequence"/>
</dbReference>
<dbReference type="SUPFAM" id="SSF52266">
    <property type="entry name" value="SGNH hydrolase"/>
    <property type="match status" value="1"/>
</dbReference>
<evidence type="ECO:0000256" key="1">
    <source>
        <dbReference type="SAM" id="SignalP"/>
    </source>
</evidence>
<dbReference type="InterPro" id="IPR013830">
    <property type="entry name" value="SGNH_hydro"/>
</dbReference>
<proteinExistence type="predicted"/>
<keyword evidence="4" id="KW-1185">Reference proteome</keyword>
<name>A0A1C0YW23_9BACL</name>
<dbReference type="EMBL" id="MATO01000029">
    <property type="protein sequence ID" value="OCS91376.1"/>
    <property type="molecule type" value="Genomic_DNA"/>
</dbReference>
<comment type="caution">
    <text evidence="3">The sequence shown here is derived from an EMBL/GenBank/DDBJ whole genome shotgun (WGS) entry which is preliminary data.</text>
</comment>
<accession>A0A1C0YW23</accession>
<sequence>MKRVVMIVSMFMLLAFPIQAAERYVSLGDSLAAGQTPNSMIDAGYSDFIALRLASRGELAHFTKELAFSGFTTEQVLQRVKEPFAQPILRDATLITISAGANDLLRLVNANNVTGDVTFDQFAADFALNNVRENTDAILKELKLRAPNASVAIIGYYFPYPHVHNAQKEGLSAQLATLNTILQQQAESNGATFVSVDEAFGLDATHYLPNPTDVHPNFDGYMAMANAFLSDAGISSLTRAELPAENSKTFEEVLQQLQAAQTKVTAEATSIKTIERYVPLHGVAALKRIYVLR</sequence>
<dbReference type="Gene3D" id="3.40.50.1110">
    <property type="entry name" value="SGNH hydrolase"/>
    <property type="match status" value="1"/>
</dbReference>
<feature type="chain" id="PRO_5008649292" description="SGNH hydrolase-type esterase domain-containing protein" evidence="1">
    <location>
        <begin position="21"/>
        <end position="293"/>
    </location>
</feature>
<dbReference type="InterPro" id="IPR051532">
    <property type="entry name" value="Ester_Hydrolysis_Enzymes"/>
</dbReference>
<dbReference type="Pfam" id="PF13472">
    <property type="entry name" value="Lipase_GDSL_2"/>
    <property type="match status" value="1"/>
</dbReference>
<feature type="signal peptide" evidence="1">
    <location>
        <begin position="1"/>
        <end position="20"/>
    </location>
</feature>
<dbReference type="PANTHER" id="PTHR30383:SF5">
    <property type="entry name" value="SGNH HYDROLASE-TYPE ESTERASE DOMAIN-CONTAINING PROTEIN"/>
    <property type="match status" value="1"/>
</dbReference>